<dbReference type="InterPro" id="IPR034164">
    <property type="entry name" value="Pepsin-like_dom"/>
</dbReference>
<comment type="caution">
    <text evidence="6">The sequence shown here is derived from an EMBL/GenBank/DDBJ whole genome shotgun (WGS) entry which is preliminary data.</text>
</comment>
<comment type="similarity">
    <text evidence="1">Belongs to the peptidase A1 family.</text>
</comment>
<dbReference type="InterPro" id="IPR001461">
    <property type="entry name" value="Aspartic_peptidase_A1"/>
</dbReference>
<dbReference type="OrthoDB" id="15189at2759"/>
<dbReference type="EMBL" id="JAAPAO010000291">
    <property type="protein sequence ID" value="KAF4664282.1"/>
    <property type="molecule type" value="Genomic_DNA"/>
</dbReference>
<organism evidence="6 7">
    <name type="scientific">Perkinsus chesapeaki</name>
    <name type="common">Clam parasite</name>
    <name type="synonym">Perkinsus andrewsi</name>
    <dbReference type="NCBI Taxonomy" id="330153"/>
    <lineage>
        <taxon>Eukaryota</taxon>
        <taxon>Sar</taxon>
        <taxon>Alveolata</taxon>
        <taxon>Perkinsozoa</taxon>
        <taxon>Perkinsea</taxon>
        <taxon>Perkinsida</taxon>
        <taxon>Perkinsidae</taxon>
        <taxon>Perkinsus</taxon>
    </lineage>
</organism>
<name>A0A7J6LYC3_PERCH</name>
<dbReference type="InterPro" id="IPR021109">
    <property type="entry name" value="Peptidase_aspartic_dom_sf"/>
</dbReference>
<keyword evidence="3" id="KW-0064">Aspartyl protease</keyword>
<dbReference type="CDD" id="cd05471">
    <property type="entry name" value="pepsin_like"/>
    <property type="match status" value="1"/>
</dbReference>
<keyword evidence="4" id="KW-0378">Hydrolase</keyword>
<dbReference type="PANTHER" id="PTHR47966">
    <property type="entry name" value="BETA-SITE APP-CLEAVING ENZYME, ISOFORM A-RELATED"/>
    <property type="match status" value="1"/>
</dbReference>
<dbReference type="GO" id="GO:0006508">
    <property type="term" value="P:proteolysis"/>
    <property type="evidence" value="ECO:0007669"/>
    <property type="project" value="UniProtKB-KW"/>
</dbReference>
<evidence type="ECO:0000313" key="7">
    <source>
        <dbReference type="Proteomes" id="UP000591131"/>
    </source>
</evidence>
<dbReference type="Proteomes" id="UP000591131">
    <property type="component" value="Unassembled WGS sequence"/>
</dbReference>
<dbReference type="PANTHER" id="PTHR47966:SF51">
    <property type="entry name" value="BETA-SITE APP-CLEAVING ENZYME, ISOFORM A-RELATED"/>
    <property type="match status" value="1"/>
</dbReference>
<evidence type="ECO:0000256" key="1">
    <source>
        <dbReference type="ARBA" id="ARBA00007447"/>
    </source>
</evidence>
<dbReference type="GO" id="GO:0004190">
    <property type="term" value="F:aspartic-type endopeptidase activity"/>
    <property type="evidence" value="ECO:0007669"/>
    <property type="project" value="UniProtKB-KW"/>
</dbReference>
<keyword evidence="2" id="KW-0645">Protease</keyword>
<dbReference type="Pfam" id="PF00026">
    <property type="entry name" value="Asp"/>
    <property type="match status" value="1"/>
</dbReference>
<dbReference type="Gene3D" id="2.40.70.10">
    <property type="entry name" value="Acid Proteases"/>
    <property type="match status" value="2"/>
</dbReference>
<accession>A0A7J6LYC3</accession>
<protein>
    <recommendedName>
        <fullName evidence="5">Peptidase A1 domain-containing protein</fullName>
    </recommendedName>
</protein>
<dbReference type="SUPFAM" id="SSF50630">
    <property type="entry name" value="Acid proteases"/>
    <property type="match status" value="1"/>
</dbReference>
<proteinExistence type="inferred from homology"/>
<dbReference type="AlphaFoldDB" id="A0A7J6LYC3"/>
<dbReference type="InterPro" id="IPR033121">
    <property type="entry name" value="PEPTIDASE_A1"/>
</dbReference>
<evidence type="ECO:0000313" key="6">
    <source>
        <dbReference type="EMBL" id="KAF4664282.1"/>
    </source>
</evidence>
<keyword evidence="7" id="KW-1185">Reference proteome</keyword>
<dbReference type="PROSITE" id="PS51767">
    <property type="entry name" value="PEPTIDASE_A1"/>
    <property type="match status" value="1"/>
</dbReference>
<gene>
    <name evidence="6" type="ORF">FOL47_005213</name>
</gene>
<feature type="domain" description="Peptidase A1" evidence="5">
    <location>
        <begin position="27"/>
        <end position="340"/>
    </location>
</feature>
<evidence type="ECO:0000256" key="3">
    <source>
        <dbReference type="ARBA" id="ARBA00022750"/>
    </source>
</evidence>
<evidence type="ECO:0000256" key="2">
    <source>
        <dbReference type="ARBA" id="ARBA00022670"/>
    </source>
</evidence>
<evidence type="ECO:0000259" key="5">
    <source>
        <dbReference type="PROSITE" id="PS51767"/>
    </source>
</evidence>
<evidence type="ECO:0000256" key="4">
    <source>
        <dbReference type="ARBA" id="ARBA00022801"/>
    </source>
</evidence>
<reference evidence="6 7" key="1">
    <citation type="submission" date="2020-04" db="EMBL/GenBank/DDBJ databases">
        <title>Perkinsus chesapeaki whole genome sequence.</title>
        <authorList>
            <person name="Bogema D.R."/>
        </authorList>
    </citation>
    <scope>NUCLEOTIDE SEQUENCE [LARGE SCALE GENOMIC DNA]</scope>
    <source>
        <strain evidence="6">ATCC PRA-425</strain>
    </source>
</reference>
<sequence>MGVSEKVVKLQISKRTYVWFGTHDSAFLVPLVVDGQHIKLFMDTGTHESFLLSNATLFNGEPYYPFIYDCYRWKPTTGAHESTDLMFGDGSRTSIVHHRSSIEIDGEEITDVDLGIAVNYTAHGNPAHASLGLGPRPEDDDEDFTPLLDQLVNKGVISRRQFSIHFNPSNIDQGELILGGEDPSKYKGPAGTVPFLINDDLWSVGLKGPHKIVIDSGTTSLHLPRSIYRAVMEIIKRSAAYHGNHVKISEESMRRPILENCEDARYLPPIQLVFKGKSRSGTIPVVIPSEMYVTRSLATKRCVLLIQEDPGYLECLTVGLDLLRYYHFLFDFDKREIRIAKSKAKQRDAYPVDRATEGISGVVV</sequence>